<comment type="caution">
    <text evidence="3">The sequence shown here is derived from an EMBL/GenBank/DDBJ whole genome shotgun (WGS) entry which is preliminary data.</text>
</comment>
<accession>A0A550JLF6</accession>
<dbReference type="InterPro" id="IPR027385">
    <property type="entry name" value="Beta-barrel_OMP"/>
</dbReference>
<dbReference type="Gene3D" id="2.40.160.20">
    <property type="match status" value="1"/>
</dbReference>
<keyword evidence="1" id="KW-0732">Signal</keyword>
<evidence type="ECO:0000313" key="3">
    <source>
        <dbReference type="EMBL" id="TRO84046.1"/>
    </source>
</evidence>
<sequence>MIASRFKYGGHPLLGLVLSLLLPTLVGGVEIVLPTETLGLGAFRESVRDLSNYSLLPPELTALAPSLSSPAPLERPLSLDKVGSIAALRLSTESPVSPYVGAGLNKIDGDQESVFETFARRDEGVRYQLGAGIGVDLGKATRLGLDYRYTPAADSSLLEATTPDEVEGDRHRISFGLEFLF</sequence>
<gene>
    <name evidence="3" type="ORF">FL622_02370</name>
</gene>
<dbReference type="InterPro" id="IPR011250">
    <property type="entry name" value="OMP/PagP_B-barrel"/>
</dbReference>
<dbReference type="RefSeq" id="WP_092053157.1">
    <property type="nucleotide sequence ID" value="NZ_VJVV01000001.1"/>
</dbReference>
<evidence type="ECO:0000256" key="1">
    <source>
        <dbReference type="ARBA" id="ARBA00022729"/>
    </source>
</evidence>
<proteinExistence type="predicted"/>
<name>A0A550JLF6_9BACT</name>
<evidence type="ECO:0000259" key="2">
    <source>
        <dbReference type="Pfam" id="PF13505"/>
    </source>
</evidence>
<keyword evidence="4" id="KW-1185">Reference proteome</keyword>
<feature type="domain" description="Outer membrane protein beta-barrel" evidence="2">
    <location>
        <begin position="93"/>
        <end position="179"/>
    </location>
</feature>
<dbReference type="Proteomes" id="UP000317155">
    <property type="component" value="Unassembled WGS sequence"/>
</dbReference>
<reference evidence="3 4" key="1">
    <citation type="submission" date="2019-07" db="EMBL/GenBank/DDBJ databases">
        <title>Insights of Desulfuromonas acetexigens electromicrobiology.</title>
        <authorList>
            <person name="Katuri K."/>
            <person name="Sapireddy V."/>
            <person name="Shaw D.R."/>
            <person name="Saikaly P."/>
        </authorList>
    </citation>
    <scope>NUCLEOTIDE SEQUENCE [LARGE SCALE GENOMIC DNA]</scope>
    <source>
        <strain evidence="3 4">2873</strain>
    </source>
</reference>
<dbReference type="SUPFAM" id="SSF56925">
    <property type="entry name" value="OMPA-like"/>
    <property type="match status" value="1"/>
</dbReference>
<organism evidence="3 4">
    <name type="scientific">Trichloromonas acetexigens</name>
    <dbReference type="NCBI Taxonomy" id="38815"/>
    <lineage>
        <taxon>Bacteria</taxon>
        <taxon>Pseudomonadati</taxon>
        <taxon>Thermodesulfobacteriota</taxon>
        <taxon>Desulfuromonadia</taxon>
        <taxon>Desulfuromonadales</taxon>
        <taxon>Trichloromonadaceae</taxon>
        <taxon>Trichloromonas</taxon>
    </lineage>
</organism>
<dbReference type="AlphaFoldDB" id="A0A550JLF6"/>
<evidence type="ECO:0000313" key="4">
    <source>
        <dbReference type="Proteomes" id="UP000317155"/>
    </source>
</evidence>
<dbReference type="Pfam" id="PF13505">
    <property type="entry name" value="OMP_b-brl"/>
    <property type="match status" value="1"/>
</dbReference>
<protein>
    <submittedName>
        <fullName evidence="3">Porin family protein</fullName>
    </submittedName>
</protein>
<dbReference type="EMBL" id="VJVV01000001">
    <property type="protein sequence ID" value="TRO84046.1"/>
    <property type="molecule type" value="Genomic_DNA"/>
</dbReference>